<dbReference type="InterPro" id="IPR036266">
    <property type="entry name" value="SecA_Wing/Scaffold_sf"/>
</dbReference>
<keyword evidence="10" id="KW-0472">Membrane</keyword>
<dbReference type="GeneID" id="101515753"/>
<dbReference type="InterPro" id="IPR011115">
    <property type="entry name" value="SecA_DEAD"/>
</dbReference>
<proteinExistence type="inferred from homology"/>
<dbReference type="Pfam" id="PF21090">
    <property type="entry name" value="P-loop_SecA"/>
    <property type="match status" value="1"/>
</dbReference>
<dbReference type="HAMAP" id="MF_01382">
    <property type="entry name" value="SecA"/>
    <property type="match status" value="1"/>
</dbReference>
<dbReference type="Pfam" id="PF07516">
    <property type="entry name" value="SecA_SW"/>
    <property type="match status" value="1"/>
</dbReference>
<evidence type="ECO:0000256" key="3">
    <source>
        <dbReference type="ARBA" id="ARBA00007650"/>
    </source>
</evidence>
<dbReference type="OrthoDB" id="27934at2759"/>
<feature type="compositionally biased region" description="Basic and acidic residues" evidence="13">
    <location>
        <begin position="973"/>
        <end position="982"/>
    </location>
</feature>
<dbReference type="Gene3D" id="1.10.3060.10">
    <property type="entry name" value="Helical scaffold and wing domains of SecA"/>
    <property type="match status" value="1"/>
</dbReference>
<evidence type="ECO:0000259" key="14">
    <source>
        <dbReference type="PROSITE" id="PS51192"/>
    </source>
</evidence>
<evidence type="ECO:0000256" key="5">
    <source>
        <dbReference type="ARBA" id="ARBA00022741"/>
    </source>
</evidence>
<evidence type="ECO:0000256" key="7">
    <source>
        <dbReference type="ARBA" id="ARBA00022927"/>
    </source>
</evidence>
<evidence type="ECO:0000256" key="9">
    <source>
        <dbReference type="ARBA" id="ARBA00023010"/>
    </source>
</evidence>
<sequence length="1010" mass="114185">MASSSLCSSFTSTAWNPQNRLHHKTLILPASSFICREFRLHSPSVSKTRRSRSRRTSAVASLGGFLGGIFKGNDTGEATRKQYAATVNIINGLEPQISSLSDSELRDKTFALRERAQQGESLDSLLPEAFAVVREASKRVLGLRPFDVQLIGGMVLHKGEIAEMRTGEGKTLVAVLPAYLNALIGKGVHVVTVNDYLARRDCEWVGQVPRFLGLKVGLIQQNMTSEQRKENYLCDITYVTNSELGFDYLRDNLATSVEELVIRGFSYCVIDEVDSILIDEARTPLIISGPADKPSDRYYKAAKIAQAFERDIHYTVDEKQKTVLLSEQGYEDAEEILAVKDLYDPREQWASFVLNAIKAKELFLRDVNYIIRGKEVLIVDEFTGRVMQGRRWSDGLHQAVEAKEGLPIQNETVTLASISYQNFFLQFPKLCGMTGTAATESTEFESIYKLKVTMVPTNKPMLRKDESDVVFKATTGKWRAVVVEISRIHKTGRPVLVGTTSVEQSDSLSEQLKEAGIPHEVLNAKPENVEREAEIVAQSGRLGAVTIATNMAGRGTDIILGGNAEFMARLKLREILMPRVVKLAEGVFVSVKKPPPNKTWKVNEKLFPCQLSNKNTELAEKAVQLAVKTWGKRSLTELEAEERLSYSSEKGPAQDEVIAELRNAFVEISKEYKVFTEEERKKVVAAGGLHVVGTERHESRRIDNQLRGRSGRQGDPGSSRFFLSLEDNIFRIFGGDRIQGLMRAFRVEDLPIESQMLTKALDEAQRKVENYFFDIRKQLFEFDEVLNSQRDRVYTERRRALQSDNLQSLLIEYAELTMDDILEANIGSEAPKDSWDLDKLIAKIQQYCYLLKDLTPDLLRSECSDYEELRSNLRFRGKQAYLQKRDIVEQQAPGLMKEAERFLILSNIDRLWKEHLQALKFVQQAVGLRGYAQRDPLIEYKLEGYNLFLEMMAQIRRNVIYSIYQFKPVLVKQDQDKSENQKSGRRNAGTRTDTNPDPVGTVEPSTSASS</sequence>
<evidence type="ECO:0000256" key="6">
    <source>
        <dbReference type="ARBA" id="ARBA00022840"/>
    </source>
</evidence>
<feature type="region of interest" description="Disordered" evidence="13">
    <location>
        <begin position="973"/>
        <end position="1010"/>
    </location>
</feature>
<dbReference type="KEGG" id="cam:101515753"/>
<keyword evidence="5 12" id="KW-0547">Nucleotide-binding</keyword>
<dbReference type="SUPFAM" id="SSF81886">
    <property type="entry name" value="Helical scaffold and wing domains of SecA"/>
    <property type="match status" value="1"/>
</dbReference>
<feature type="domain" description="SecA family profile" evidence="15">
    <location>
        <begin position="65"/>
        <end position="754"/>
    </location>
</feature>
<dbReference type="STRING" id="3827.A0A1S3E3J7"/>
<evidence type="ECO:0000256" key="1">
    <source>
        <dbReference type="ARBA" id="ARBA00004470"/>
    </source>
</evidence>
<dbReference type="PANTHER" id="PTHR30612">
    <property type="entry name" value="SECA INNER MEMBRANE COMPONENT OF SEC PROTEIN SECRETION SYSTEM"/>
    <property type="match status" value="1"/>
</dbReference>
<name>A0A1S3E3J7_CICAR</name>
<dbReference type="PaxDb" id="3827-XP_004495857.1"/>
<accession>A0A1S3E3J7</accession>
<dbReference type="eggNOG" id="ENOG502QS7I">
    <property type="taxonomic scope" value="Eukaryota"/>
</dbReference>
<dbReference type="GO" id="GO:0006886">
    <property type="term" value="P:intracellular protein transport"/>
    <property type="evidence" value="ECO:0007669"/>
    <property type="project" value="InterPro"/>
</dbReference>
<evidence type="ECO:0000313" key="17">
    <source>
        <dbReference type="RefSeq" id="XP_012569944.1"/>
    </source>
</evidence>
<dbReference type="PRINTS" id="PR00906">
    <property type="entry name" value="SECA"/>
</dbReference>
<comment type="catalytic activity">
    <reaction evidence="11">
        <text>ATP + H2O + chloroplast-proteinSide 1 = ADP + phosphate + chloroplast-proteinSide 2.</text>
        <dbReference type="EC" id="7.4.2.4"/>
    </reaction>
</comment>
<dbReference type="SMART" id="SM00958">
    <property type="entry name" value="SecA_PP_bind"/>
    <property type="match status" value="1"/>
</dbReference>
<dbReference type="RefSeq" id="XP_012569944.1">
    <property type="nucleotide sequence ID" value="XM_012714490.2"/>
</dbReference>
<evidence type="ECO:0000256" key="4">
    <source>
        <dbReference type="ARBA" id="ARBA00022448"/>
    </source>
</evidence>
<dbReference type="CDD" id="cd17928">
    <property type="entry name" value="DEXDc_SecA"/>
    <property type="match status" value="1"/>
</dbReference>
<dbReference type="Proteomes" id="UP000087171">
    <property type="component" value="Chromosome Ca4"/>
</dbReference>
<evidence type="ECO:0000256" key="10">
    <source>
        <dbReference type="ARBA" id="ARBA00023136"/>
    </source>
</evidence>
<dbReference type="SMART" id="SM00957">
    <property type="entry name" value="SecA_DEAD"/>
    <property type="match status" value="1"/>
</dbReference>
<evidence type="ECO:0000259" key="15">
    <source>
        <dbReference type="PROSITE" id="PS51196"/>
    </source>
</evidence>
<dbReference type="Gene3D" id="3.90.1440.10">
    <property type="entry name" value="SecA, preprotein cross-linking domain"/>
    <property type="match status" value="1"/>
</dbReference>
<feature type="domain" description="Helicase ATP-binding" evidence="14">
    <location>
        <begin position="151"/>
        <end position="309"/>
    </location>
</feature>
<dbReference type="InterPro" id="IPR000185">
    <property type="entry name" value="SecA"/>
</dbReference>
<comment type="similarity">
    <text evidence="3 12">Belongs to the SecA family.</text>
</comment>
<keyword evidence="4 12" id="KW-0813">Transport</keyword>
<gene>
    <name evidence="17" type="primary">LOC101515753</name>
</gene>
<dbReference type="PROSITE" id="PS51192">
    <property type="entry name" value="HELICASE_ATP_BIND_1"/>
    <property type="match status" value="1"/>
</dbReference>
<dbReference type="GO" id="GO:0009570">
    <property type="term" value="C:chloroplast stroma"/>
    <property type="evidence" value="ECO:0007669"/>
    <property type="project" value="UniProtKB-SubCell"/>
</dbReference>
<dbReference type="GO" id="GO:0016464">
    <property type="term" value="F:chloroplast protein-transporting ATPase activity"/>
    <property type="evidence" value="ECO:0007669"/>
    <property type="project" value="UniProtKB-EC"/>
</dbReference>
<protein>
    <recommendedName>
        <fullName evidence="12">Protein translocase subunit SecA</fullName>
    </recommendedName>
</protein>
<keyword evidence="8" id="KW-1278">Translocase</keyword>
<dbReference type="InterPro" id="IPR014001">
    <property type="entry name" value="Helicase_ATP-bd"/>
</dbReference>
<keyword evidence="7 12" id="KW-0653">Protein transport</keyword>
<dbReference type="FunFam" id="3.90.1440.10:FF:000003">
    <property type="entry name" value="Preprotein translocase SecA subunit"/>
    <property type="match status" value="1"/>
</dbReference>
<dbReference type="GO" id="GO:0006605">
    <property type="term" value="P:protein targeting"/>
    <property type="evidence" value="ECO:0007669"/>
    <property type="project" value="InterPro"/>
</dbReference>
<dbReference type="PANTHER" id="PTHR30612:SF0">
    <property type="entry name" value="CHLOROPLAST PROTEIN-TRANSPORTING ATPASE"/>
    <property type="match status" value="1"/>
</dbReference>
<dbReference type="AlphaFoldDB" id="A0A1S3E3J7"/>
<dbReference type="Gene3D" id="3.40.50.300">
    <property type="entry name" value="P-loop containing nucleotide triphosphate hydrolases"/>
    <property type="match status" value="2"/>
</dbReference>
<dbReference type="GO" id="GO:0005524">
    <property type="term" value="F:ATP binding"/>
    <property type="evidence" value="ECO:0007669"/>
    <property type="project" value="UniProtKB-KW"/>
</dbReference>
<dbReference type="SUPFAM" id="SSF81767">
    <property type="entry name" value="Pre-protein crosslinking domain of SecA"/>
    <property type="match status" value="1"/>
</dbReference>
<evidence type="ECO:0000256" key="11">
    <source>
        <dbReference type="ARBA" id="ARBA00034043"/>
    </source>
</evidence>
<reference evidence="16" key="1">
    <citation type="journal article" date="2013" name="Nat. Biotechnol.">
        <title>Draft genome sequence of chickpea (Cicer arietinum) provides a resource for trait improvement.</title>
        <authorList>
            <person name="Varshney R.K."/>
            <person name="Song C."/>
            <person name="Saxena R.K."/>
            <person name="Azam S."/>
            <person name="Yu S."/>
            <person name="Sharpe A.G."/>
            <person name="Cannon S."/>
            <person name="Baek J."/>
            <person name="Rosen B.D."/>
            <person name="Tar'an B."/>
            <person name="Millan T."/>
            <person name="Zhang X."/>
            <person name="Ramsay L.D."/>
            <person name="Iwata A."/>
            <person name="Wang Y."/>
            <person name="Nelson W."/>
            <person name="Farmer A.D."/>
            <person name="Gaur P.M."/>
            <person name="Soderlund C."/>
            <person name="Penmetsa R.V."/>
            <person name="Xu C."/>
            <person name="Bharti A.K."/>
            <person name="He W."/>
            <person name="Winter P."/>
            <person name="Zhao S."/>
            <person name="Hane J.K."/>
            <person name="Carrasquilla-Garcia N."/>
            <person name="Condie J.A."/>
            <person name="Upadhyaya H.D."/>
            <person name="Luo M.C."/>
            <person name="Thudi M."/>
            <person name="Gowda C.L."/>
            <person name="Singh N.P."/>
            <person name="Lichtenzveig J."/>
            <person name="Gali K.K."/>
            <person name="Rubio J."/>
            <person name="Nadarajan N."/>
            <person name="Dolezel J."/>
            <person name="Bansal K.C."/>
            <person name="Xu X."/>
            <person name="Edwards D."/>
            <person name="Zhang G."/>
            <person name="Kahl G."/>
            <person name="Gil J."/>
            <person name="Singh K.B."/>
            <person name="Datta S.K."/>
            <person name="Jackson S.A."/>
            <person name="Wang J."/>
            <person name="Cook D.R."/>
        </authorList>
    </citation>
    <scope>NUCLEOTIDE SEQUENCE [LARGE SCALE GENOMIC DNA]</scope>
    <source>
        <strain evidence="16">cv. CDC Frontier</strain>
    </source>
</reference>
<dbReference type="InterPro" id="IPR011130">
    <property type="entry name" value="SecA_preprotein_X-link_dom"/>
</dbReference>
<keyword evidence="9 12" id="KW-0811">Translocation</keyword>
<dbReference type="InterPro" id="IPR036670">
    <property type="entry name" value="SecA_X-link_sf"/>
</dbReference>
<dbReference type="Pfam" id="PF07517">
    <property type="entry name" value="SecA_DEAD"/>
    <property type="match status" value="1"/>
</dbReference>
<organism evidence="16 17">
    <name type="scientific">Cicer arietinum</name>
    <name type="common">Chickpea</name>
    <name type="synonym">Garbanzo</name>
    <dbReference type="NCBI Taxonomy" id="3827"/>
    <lineage>
        <taxon>Eukaryota</taxon>
        <taxon>Viridiplantae</taxon>
        <taxon>Streptophyta</taxon>
        <taxon>Embryophyta</taxon>
        <taxon>Tracheophyta</taxon>
        <taxon>Spermatophyta</taxon>
        <taxon>Magnoliopsida</taxon>
        <taxon>eudicotyledons</taxon>
        <taxon>Gunneridae</taxon>
        <taxon>Pentapetalae</taxon>
        <taxon>rosids</taxon>
        <taxon>fabids</taxon>
        <taxon>Fabales</taxon>
        <taxon>Fabaceae</taxon>
        <taxon>Papilionoideae</taxon>
        <taxon>50 kb inversion clade</taxon>
        <taxon>NPAAA clade</taxon>
        <taxon>Hologalegina</taxon>
        <taxon>IRL clade</taxon>
        <taxon>Cicereae</taxon>
        <taxon>Cicer</taxon>
    </lineage>
</organism>
<evidence type="ECO:0000256" key="12">
    <source>
        <dbReference type="RuleBase" id="RU003874"/>
    </source>
</evidence>
<keyword evidence="6 12" id="KW-0067">ATP-binding</keyword>
<reference evidence="17" key="2">
    <citation type="submission" date="2025-08" db="UniProtKB">
        <authorList>
            <consortium name="RefSeq"/>
        </authorList>
    </citation>
    <scope>IDENTIFICATION</scope>
    <source>
        <tissue evidence="17">Etiolated seedlings</tissue>
    </source>
</reference>
<dbReference type="CDD" id="cd18803">
    <property type="entry name" value="SF2_C_secA"/>
    <property type="match status" value="1"/>
</dbReference>
<dbReference type="InterPro" id="IPR014018">
    <property type="entry name" value="SecA_motor_DEAD"/>
</dbReference>
<dbReference type="InterPro" id="IPR020937">
    <property type="entry name" value="SecA_CS"/>
</dbReference>
<dbReference type="GO" id="GO:0009535">
    <property type="term" value="C:chloroplast thylakoid membrane"/>
    <property type="evidence" value="ECO:0007669"/>
    <property type="project" value="UniProtKB-SubCell"/>
</dbReference>
<dbReference type="FunFam" id="1.10.3060.10:FF:000003">
    <property type="entry name" value="Protein translocase subunit SecA"/>
    <property type="match status" value="1"/>
</dbReference>
<dbReference type="SUPFAM" id="SSF52540">
    <property type="entry name" value="P-loop containing nucleoside triphosphate hydrolases"/>
    <property type="match status" value="2"/>
</dbReference>
<evidence type="ECO:0000313" key="16">
    <source>
        <dbReference type="Proteomes" id="UP000087171"/>
    </source>
</evidence>
<dbReference type="InterPro" id="IPR027417">
    <property type="entry name" value="P-loop_NTPase"/>
</dbReference>
<dbReference type="PROSITE" id="PS51196">
    <property type="entry name" value="SECA_MOTOR_DEAD"/>
    <property type="match status" value="1"/>
</dbReference>
<dbReference type="FunFam" id="3.40.50.300:FF:000113">
    <property type="entry name" value="Preprotein translocase subunit SecA"/>
    <property type="match status" value="1"/>
</dbReference>
<dbReference type="FunFam" id="3.40.50.300:FF:000334">
    <property type="entry name" value="Protein translocase subunit SecA"/>
    <property type="match status" value="1"/>
</dbReference>
<dbReference type="PROSITE" id="PS01312">
    <property type="entry name" value="SECA"/>
    <property type="match status" value="1"/>
</dbReference>
<keyword evidence="16" id="KW-1185">Reference proteome</keyword>
<dbReference type="NCBIfam" id="TIGR00963">
    <property type="entry name" value="secA"/>
    <property type="match status" value="1"/>
</dbReference>
<dbReference type="Pfam" id="PF01043">
    <property type="entry name" value="SecA_PP_bind"/>
    <property type="match status" value="1"/>
</dbReference>
<dbReference type="InterPro" id="IPR011116">
    <property type="entry name" value="SecA_Wing/Scaffold"/>
</dbReference>
<dbReference type="InterPro" id="IPR044722">
    <property type="entry name" value="SecA_SF2_C"/>
</dbReference>
<evidence type="ECO:0000256" key="13">
    <source>
        <dbReference type="SAM" id="MobiDB-lite"/>
    </source>
</evidence>
<evidence type="ECO:0000256" key="2">
    <source>
        <dbReference type="ARBA" id="ARBA00004525"/>
    </source>
</evidence>
<evidence type="ECO:0000256" key="8">
    <source>
        <dbReference type="ARBA" id="ARBA00022967"/>
    </source>
</evidence>
<dbReference type="GO" id="GO:0017038">
    <property type="term" value="P:protein import"/>
    <property type="evidence" value="ECO:0007669"/>
    <property type="project" value="InterPro"/>
</dbReference>
<comment type="subcellular location">
    <subcellularLocation>
        <location evidence="1">Plastid</location>
        <location evidence="1">Chloroplast stroma</location>
    </subcellularLocation>
    <subcellularLocation>
        <location evidence="2">Plastid</location>
        <location evidence="2">Chloroplast thylakoid membrane</location>
        <topology evidence="2">Peripheral membrane protein</topology>
    </subcellularLocation>
</comment>